<feature type="compositionally biased region" description="Low complexity" evidence="5">
    <location>
        <begin position="556"/>
        <end position="591"/>
    </location>
</feature>
<dbReference type="GO" id="GO:0008017">
    <property type="term" value="F:microtubule binding"/>
    <property type="evidence" value="ECO:0007669"/>
    <property type="project" value="TreeGrafter"/>
</dbReference>
<evidence type="ECO:0000313" key="8">
    <source>
        <dbReference type="Proteomes" id="UP001347796"/>
    </source>
</evidence>
<feature type="region of interest" description="Disordered" evidence="5">
    <location>
        <begin position="252"/>
        <end position="333"/>
    </location>
</feature>
<feature type="region of interest" description="Disordered" evidence="5">
    <location>
        <begin position="458"/>
        <end position="647"/>
    </location>
</feature>
<evidence type="ECO:0000256" key="2">
    <source>
        <dbReference type="ARBA" id="ARBA00022490"/>
    </source>
</evidence>
<keyword evidence="3" id="KW-0597">Phosphoprotein</keyword>
<feature type="compositionally biased region" description="Low complexity" evidence="5">
    <location>
        <begin position="272"/>
        <end position="281"/>
    </location>
</feature>
<evidence type="ECO:0000256" key="3">
    <source>
        <dbReference type="ARBA" id="ARBA00022553"/>
    </source>
</evidence>
<sequence>MTECPTGCLLDLSEPSEVDVNLYDENEDFDKENSIPVIDSIELARSDDSNRRNSVTICKSLDIDDRIFNDVTDKTLTNNTCILDPHNLPSPEDMWLEKETFDFDLVLSPPESKKDELQDEEEIFFGPMGFTERCMAAVVARQTPVKPMSPLNPQQLAEVIKEAHGVSCLFTNMKSGGSSSDDGKSPQKKIITTRLFSKSPRHIKNRTFSIEKDVENISPPEANNHVRQDTFTKETEVTQLTEQVIKHRSIKAPVRDLSSTRSTLIKTKEENSSSNKPSLKPKFSRLPKSRSASNLAKAESHESLVDNESTRQRYKSGDSDASESSITSDTSDISLSRLSSCRKSFTSNMKAPTSTSKRMQAPMIKQSLTTLNKGGSSKLTFKNLSQQQGPIKLKHTRTNSNSSMDSVSSQTSSLSNSSFMSQSSNIGKPIIKSNITAPASKGTIKAPLGKFQSKMMKPVIQKKVPPSRPETRKSLNGPMKVLQAVKPSTSNFNKSFVDRKTTKSDSTPVKQEKSVKPKRLSTAMGTLGKSSSVSSTGSSGSITDGTPTSSRKRHSLLPTPSKSRPSSSGSVPASPLSYRSSNSSITSISSRLGASLSDATDSPVFESDNNKKAPARRLVKESPSVMKPKKNLVQNTPDIPVTKPSRWSPIVRRKVDLQEQAIQCTKRAAKN</sequence>
<dbReference type="PANTHER" id="PTHR21584:SF9">
    <property type="entry name" value="G2 AND S PHASE-EXPRESSED PROTEIN 1 N-TERMINAL DOMAIN-CONTAINING PROTEIN"/>
    <property type="match status" value="1"/>
</dbReference>
<dbReference type="InterPro" id="IPR032768">
    <property type="entry name" value="GTSE1_N"/>
</dbReference>
<dbReference type="GO" id="GO:0015630">
    <property type="term" value="C:microtubule cytoskeleton"/>
    <property type="evidence" value="ECO:0007669"/>
    <property type="project" value="TreeGrafter"/>
</dbReference>
<keyword evidence="8" id="KW-1185">Reference proteome</keyword>
<reference evidence="7 8" key="1">
    <citation type="submission" date="2024-01" db="EMBL/GenBank/DDBJ databases">
        <title>The genome of the rayed Mediterranean limpet Patella caerulea (Linnaeus, 1758).</title>
        <authorList>
            <person name="Anh-Thu Weber A."/>
            <person name="Halstead-Nussloch G."/>
        </authorList>
    </citation>
    <scope>NUCLEOTIDE SEQUENCE [LARGE SCALE GENOMIC DNA]</scope>
    <source>
        <strain evidence="7">AATW-2023a</strain>
        <tissue evidence="7">Whole specimen</tissue>
    </source>
</reference>
<evidence type="ECO:0000256" key="5">
    <source>
        <dbReference type="SAM" id="MobiDB-lite"/>
    </source>
</evidence>
<dbReference type="Pfam" id="PF15259">
    <property type="entry name" value="GTSE1_N"/>
    <property type="match status" value="1"/>
</dbReference>
<evidence type="ECO:0000313" key="7">
    <source>
        <dbReference type="EMBL" id="KAK6177088.1"/>
    </source>
</evidence>
<gene>
    <name evidence="7" type="ORF">SNE40_015264</name>
</gene>
<keyword evidence="4" id="KW-0206">Cytoskeleton</keyword>
<feature type="compositionally biased region" description="Low complexity" evidence="5">
    <location>
        <begin position="399"/>
        <end position="420"/>
    </location>
</feature>
<dbReference type="InterPro" id="IPR026657">
    <property type="entry name" value="DDA3/GTSE-1"/>
</dbReference>
<dbReference type="EMBL" id="JAZGQO010000010">
    <property type="protein sequence ID" value="KAK6177088.1"/>
    <property type="molecule type" value="Genomic_DNA"/>
</dbReference>
<comment type="caution">
    <text evidence="7">The sequence shown here is derived from an EMBL/GenBank/DDBJ whole genome shotgun (WGS) entry which is preliminary data.</text>
</comment>
<keyword evidence="2" id="KW-0963">Cytoplasm</keyword>
<comment type="subcellular location">
    <subcellularLocation>
        <location evidence="1">Cytoplasm</location>
        <location evidence="1">Cytoskeleton</location>
    </subcellularLocation>
</comment>
<feature type="compositionally biased region" description="Low complexity" evidence="5">
    <location>
        <begin position="322"/>
        <end position="333"/>
    </location>
</feature>
<evidence type="ECO:0000256" key="1">
    <source>
        <dbReference type="ARBA" id="ARBA00004245"/>
    </source>
</evidence>
<proteinExistence type="predicted"/>
<dbReference type="Proteomes" id="UP001347796">
    <property type="component" value="Unassembled WGS sequence"/>
</dbReference>
<dbReference type="PANTHER" id="PTHR21584">
    <property type="entry name" value="DIFFERENTIAL DISPLAY AND ACTIVATED BY P53 DDA3 /G2 S PHASE EXPRESSED 1"/>
    <property type="match status" value="1"/>
</dbReference>
<feature type="domain" description="G2 and S phase-expressed protein 1 N-terminal" evidence="6">
    <location>
        <begin position="95"/>
        <end position="196"/>
    </location>
</feature>
<evidence type="ECO:0000256" key="4">
    <source>
        <dbReference type="ARBA" id="ARBA00023212"/>
    </source>
</evidence>
<name>A0AAN8PKI0_PATCE</name>
<evidence type="ECO:0000259" key="6">
    <source>
        <dbReference type="Pfam" id="PF15259"/>
    </source>
</evidence>
<accession>A0AAN8PKI0</accession>
<feature type="compositionally biased region" description="Basic and acidic residues" evidence="5">
    <location>
        <begin position="298"/>
        <end position="318"/>
    </location>
</feature>
<organism evidence="7 8">
    <name type="scientific">Patella caerulea</name>
    <name type="common">Rayed Mediterranean limpet</name>
    <dbReference type="NCBI Taxonomy" id="87958"/>
    <lineage>
        <taxon>Eukaryota</taxon>
        <taxon>Metazoa</taxon>
        <taxon>Spiralia</taxon>
        <taxon>Lophotrochozoa</taxon>
        <taxon>Mollusca</taxon>
        <taxon>Gastropoda</taxon>
        <taxon>Patellogastropoda</taxon>
        <taxon>Patelloidea</taxon>
        <taxon>Patellidae</taxon>
        <taxon>Patella</taxon>
    </lineage>
</organism>
<feature type="compositionally biased region" description="Low complexity" evidence="5">
    <location>
        <begin position="525"/>
        <end position="549"/>
    </location>
</feature>
<feature type="region of interest" description="Disordered" evidence="5">
    <location>
        <begin position="383"/>
        <end position="420"/>
    </location>
</feature>
<dbReference type="AlphaFoldDB" id="A0AAN8PKI0"/>
<protein>
    <recommendedName>
        <fullName evidence="6">G2 and S phase-expressed protein 1 N-terminal domain-containing protein</fullName>
    </recommendedName>
</protein>